<keyword evidence="2" id="KW-1185">Reference proteome</keyword>
<evidence type="ECO:0000313" key="2">
    <source>
        <dbReference type="Proteomes" id="UP000027222"/>
    </source>
</evidence>
<dbReference type="GO" id="GO:0005524">
    <property type="term" value="F:ATP binding"/>
    <property type="evidence" value="ECO:0007669"/>
    <property type="project" value="InterPro"/>
</dbReference>
<evidence type="ECO:0000313" key="1">
    <source>
        <dbReference type="EMBL" id="KDR82982.1"/>
    </source>
</evidence>
<dbReference type="InterPro" id="IPR013757">
    <property type="entry name" value="Topo_IIA_A_a_sf"/>
</dbReference>
<dbReference type="STRING" id="685588.A0A067TKZ5"/>
<dbReference type="Gene3D" id="1.10.268.10">
    <property type="entry name" value="Topoisomerase, domain 3"/>
    <property type="match status" value="1"/>
</dbReference>
<dbReference type="AlphaFoldDB" id="A0A067TKZ5"/>
<organism evidence="1 2">
    <name type="scientific">Galerina marginata (strain CBS 339.88)</name>
    <dbReference type="NCBI Taxonomy" id="685588"/>
    <lineage>
        <taxon>Eukaryota</taxon>
        <taxon>Fungi</taxon>
        <taxon>Dikarya</taxon>
        <taxon>Basidiomycota</taxon>
        <taxon>Agaricomycotina</taxon>
        <taxon>Agaricomycetes</taxon>
        <taxon>Agaricomycetidae</taxon>
        <taxon>Agaricales</taxon>
        <taxon>Agaricineae</taxon>
        <taxon>Strophariaceae</taxon>
        <taxon>Galerina</taxon>
    </lineage>
</organism>
<feature type="non-terminal residue" evidence="1">
    <location>
        <position position="1"/>
    </location>
</feature>
<dbReference type="EMBL" id="KL142369">
    <property type="protein sequence ID" value="KDR82982.1"/>
    <property type="molecule type" value="Genomic_DNA"/>
</dbReference>
<name>A0A067TKZ5_GALM3</name>
<accession>A0A067TKZ5</accession>
<dbReference type="HOGENOM" id="CLU_2203206_0_0_1"/>
<proteinExistence type="predicted"/>
<protein>
    <submittedName>
        <fullName evidence="1">Uncharacterized protein</fullName>
    </submittedName>
</protein>
<sequence length="108" mass="12140">QNDEEEGGEVDGTEVGNEADSDFDYLLVWSLTKEKIEHQKEQAAEKEAELLALLEKLPKDSWNTDIFVKEWKSCIAFEENIMGANGNKVDKRFLGLTDRSDGGTAQEC</sequence>
<reference evidence="2" key="1">
    <citation type="journal article" date="2014" name="Proc. Natl. Acad. Sci. U.S.A.">
        <title>Extensive sampling of basidiomycete genomes demonstrates inadequacy of the white-rot/brown-rot paradigm for wood decay fungi.</title>
        <authorList>
            <person name="Riley R."/>
            <person name="Salamov A.A."/>
            <person name="Brown D.W."/>
            <person name="Nagy L.G."/>
            <person name="Floudas D."/>
            <person name="Held B.W."/>
            <person name="Levasseur A."/>
            <person name="Lombard V."/>
            <person name="Morin E."/>
            <person name="Otillar R."/>
            <person name="Lindquist E.A."/>
            <person name="Sun H."/>
            <person name="LaButti K.M."/>
            <person name="Schmutz J."/>
            <person name="Jabbour D."/>
            <person name="Luo H."/>
            <person name="Baker S.E."/>
            <person name="Pisabarro A.G."/>
            <person name="Walton J.D."/>
            <person name="Blanchette R.A."/>
            <person name="Henrissat B."/>
            <person name="Martin F."/>
            <person name="Cullen D."/>
            <person name="Hibbett D.S."/>
            <person name="Grigoriev I.V."/>
        </authorList>
    </citation>
    <scope>NUCLEOTIDE SEQUENCE [LARGE SCALE GENOMIC DNA]</scope>
    <source>
        <strain evidence="2">CBS 339.88</strain>
    </source>
</reference>
<gene>
    <name evidence="1" type="ORF">GALMADRAFT_134501</name>
</gene>
<dbReference type="GO" id="GO:0003918">
    <property type="term" value="F:DNA topoisomerase type II (double strand cut, ATP-hydrolyzing) activity"/>
    <property type="evidence" value="ECO:0007669"/>
    <property type="project" value="InterPro"/>
</dbReference>
<dbReference type="Proteomes" id="UP000027222">
    <property type="component" value="Unassembled WGS sequence"/>
</dbReference>
<dbReference type="GO" id="GO:0003677">
    <property type="term" value="F:DNA binding"/>
    <property type="evidence" value="ECO:0007669"/>
    <property type="project" value="InterPro"/>
</dbReference>